<name>A0A1E5WL78_9POAL</name>
<dbReference type="PANTHER" id="PTHR32133:SF379">
    <property type="entry name" value="F-BOX DOMAIN-CONTAINING PROTEIN"/>
    <property type="match status" value="1"/>
</dbReference>
<comment type="caution">
    <text evidence="1">The sequence shown here is derived from an EMBL/GenBank/DDBJ whole genome shotgun (WGS) entry which is preliminary data.</text>
</comment>
<dbReference type="AlphaFoldDB" id="A0A1E5WL78"/>
<dbReference type="EMBL" id="LWDX02002821">
    <property type="protein sequence ID" value="OEL38162.1"/>
    <property type="molecule type" value="Genomic_DNA"/>
</dbReference>
<evidence type="ECO:0008006" key="3">
    <source>
        <dbReference type="Google" id="ProtNLM"/>
    </source>
</evidence>
<organism evidence="1 2">
    <name type="scientific">Dichanthelium oligosanthes</name>
    <dbReference type="NCBI Taxonomy" id="888268"/>
    <lineage>
        <taxon>Eukaryota</taxon>
        <taxon>Viridiplantae</taxon>
        <taxon>Streptophyta</taxon>
        <taxon>Embryophyta</taxon>
        <taxon>Tracheophyta</taxon>
        <taxon>Spermatophyta</taxon>
        <taxon>Magnoliopsida</taxon>
        <taxon>Liliopsida</taxon>
        <taxon>Poales</taxon>
        <taxon>Poaceae</taxon>
        <taxon>PACMAD clade</taxon>
        <taxon>Panicoideae</taxon>
        <taxon>Panicodae</taxon>
        <taxon>Paniceae</taxon>
        <taxon>Dichantheliinae</taxon>
        <taxon>Dichanthelium</taxon>
    </lineage>
</organism>
<gene>
    <name evidence="1" type="ORF">BAE44_0000819</name>
</gene>
<accession>A0A1E5WL78</accession>
<protein>
    <recommendedName>
        <fullName evidence="3">F-box/kelch-repeat protein</fullName>
    </recommendedName>
</protein>
<dbReference type="STRING" id="888268.A0A1E5WL78"/>
<sequence>METQLIVLDPVTDDLRRLPILRFPLFACSAVVLCATAGCDHLDCRGGRFLLVGAATDVLGERCTSTIAYSSEQGAWSEPITMQHHNDCILGGHHALVGNAGYFNFQLNTRILEYDLGRREMSIIDLPSEFHG</sequence>
<dbReference type="PANTHER" id="PTHR32133">
    <property type="entry name" value="OS07G0120400 PROTEIN"/>
    <property type="match status" value="1"/>
</dbReference>
<reference evidence="1 2" key="1">
    <citation type="submission" date="2016-09" db="EMBL/GenBank/DDBJ databases">
        <title>The draft genome of Dichanthelium oligosanthes: A C3 panicoid grass species.</title>
        <authorList>
            <person name="Studer A.J."/>
            <person name="Schnable J.C."/>
            <person name="Brutnell T.P."/>
        </authorList>
    </citation>
    <scope>NUCLEOTIDE SEQUENCE [LARGE SCALE GENOMIC DNA]</scope>
    <source>
        <strain evidence="2">cv. Kellogg 1175</strain>
        <tissue evidence="1">Leaf</tissue>
    </source>
</reference>
<proteinExistence type="predicted"/>
<evidence type="ECO:0000313" key="2">
    <source>
        <dbReference type="Proteomes" id="UP000095767"/>
    </source>
</evidence>
<keyword evidence="2" id="KW-1185">Reference proteome</keyword>
<dbReference type="Proteomes" id="UP000095767">
    <property type="component" value="Unassembled WGS sequence"/>
</dbReference>
<evidence type="ECO:0000313" key="1">
    <source>
        <dbReference type="EMBL" id="OEL38162.1"/>
    </source>
</evidence>
<dbReference type="OrthoDB" id="10386112at2759"/>